<gene>
    <name evidence="1" type="ORF">EV182_000436</name>
</gene>
<accession>A0ACC1HX20</accession>
<name>A0ACC1HX20_9FUNG</name>
<evidence type="ECO:0000313" key="1">
    <source>
        <dbReference type="EMBL" id="KAJ1680221.1"/>
    </source>
</evidence>
<sequence length="154" mass="17767">MKIETTTSLTGPHNEAIKKWADYTEPFTTYLASFDEILEMARLKTAYDQFVERFKLTIDRIMTALAKEEEYLRKGSRSSETKSRLRPEELLEAQFTTLCKVMFECLEVEVPLAQLPTIINEFRVGRNTHMLNSEGVLKKRVDIALVRRGVDSTS</sequence>
<proteinExistence type="predicted"/>
<dbReference type="Proteomes" id="UP001145114">
    <property type="component" value="Unassembled WGS sequence"/>
</dbReference>
<organism evidence="1 2">
    <name type="scientific">Spiromyces aspiralis</name>
    <dbReference type="NCBI Taxonomy" id="68401"/>
    <lineage>
        <taxon>Eukaryota</taxon>
        <taxon>Fungi</taxon>
        <taxon>Fungi incertae sedis</taxon>
        <taxon>Zoopagomycota</taxon>
        <taxon>Kickxellomycotina</taxon>
        <taxon>Kickxellomycetes</taxon>
        <taxon>Kickxellales</taxon>
        <taxon>Kickxellaceae</taxon>
        <taxon>Spiromyces</taxon>
    </lineage>
</organism>
<feature type="non-terminal residue" evidence="1">
    <location>
        <position position="154"/>
    </location>
</feature>
<comment type="caution">
    <text evidence="1">The sequence shown here is derived from an EMBL/GenBank/DDBJ whole genome shotgun (WGS) entry which is preliminary data.</text>
</comment>
<evidence type="ECO:0000313" key="2">
    <source>
        <dbReference type="Proteomes" id="UP001145114"/>
    </source>
</evidence>
<keyword evidence="2" id="KW-1185">Reference proteome</keyword>
<dbReference type="EMBL" id="JAMZIH010000019">
    <property type="protein sequence ID" value="KAJ1680221.1"/>
    <property type="molecule type" value="Genomic_DNA"/>
</dbReference>
<protein>
    <submittedName>
        <fullName evidence="1">Uncharacterized protein</fullName>
    </submittedName>
</protein>
<reference evidence="1" key="1">
    <citation type="submission" date="2022-06" db="EMBL/GenBank/DDBJ databases">
        <title>Phylogenomic reconstructions and comparative analyses of Kickxellomycotina fungi.</title>
        <authorList>
            <person name="Reynolds N.K."/>
            <person name="Stajich J.E."/>
            <person name="Barry K."/>
            <person name="Grigoriev I.V."/>
            <person name="Crous P."/>
            <person name="Smith M.E."/>
        </authorList>
    </citation>
    <scope>NUCLEOTIDE SEQUENCE</scope>
    <source>
        <strain evidence="1">RSA 2271</strain>
    </source>
</reference>